<name>B1IG96_CLOBK</name>
<dbReference type="RefSeq" id="WP_003400246.1">
    <property type="nucleotide sequence ID" value="NC_010516.1"/>
</dbReference>
<organism evidence="1 2">
    <name type="scientific">Clostridium botulinum (strain Okra / Type B1)</name>
    <dbReference type="NCBI Taxonomy" id="498213"/>
    <lineage>
        <taxon>Bacteria</taxon>
        <taxon>Bacillati</taxon>
        <taxon>Bacillota</taxon>
        <taxon>Clostridia</taxon>
        <taxon>Eubacteriales</taxon>
        <taxon>Clostridiaceae</taxon>
        <taxon>Clostridium</taxon>
    </lineage>
</organism>
<dbReference type="Proteomes" id="UP000008541">
    <property type="component" value="Chromosome"/>
</dbReference>
<accession>B1IG96</accession>
<proteinExistence type="predicted"/>
<dbReference type="EMBL" id="CP000939">
    <property type="protein sequence ID" value="ACA45445.1"/>
    <property type="molecule type" value="Genomic_DNA"/>
</dbReference>
<dbReference type="AlphaFoldDB" id="B1IG96"/>
<dbReference type="KEGG" id="cbb:CLD_2455"/>
<sequence>MLDKNTSLVWEYLKNHFATSDKEINLPEIQISGLSSEDVIKSIDSLENIGYININYKYKSQPIKSINL</sequence>
<evidence type="ECO:0000313" key="2">
    <source>
        <dbReference type="Proteomes" id="UP000008541"/>
    </source>
</evidence>
<protein>
    <submittedName>
        <fullName evidence="1">Uncharacterized protein</fullName>
    </submittedName>
</protein>
<gene>
    <name evidence="1" type="ordered locus">CLD_2455</name>
</gene>
<evidence type="ECO:0000313" key="1">
    <source>
        <dbReference type="EMBL" id="ACA45445.1"/>
    </source>
</evidence>
<reference evidence="1 2" key="1">
    <citation type="journal article" date="2007" name="PLoS ONE">
        <title>Analysis of the neurotoxin complex genes in Clostridium botulinum A1-A4 and B1 strains: BoNT/A3, /Ba4 and /B1 clusters are located within plasmids.</title>
        <authorList>
            <person name="Smith T.J."/>
            <person name="Hill K.K."/>
            <person name="Foley B.T."/>
            <person name="Detter J.C."/>
            <person name="Munk A.C."/>
            <person name="Bruce D.C."/>
            <person name="Doggett N.A."/>
            <person name="Smith L.A."/>
            <person name="Marks J.D."/>
            <person name="Xie G."/>
            <person name="Brettin T.S."/>
        </authorList>
    </citation>
    <scope>NUCLEOTIDE SEQUENCE [LARGE SCALE GENOMIC DNA]</scope>
    <source>
        <strain evidence="2">Okra / Type B1</strain>
    </source>
</reference>
<dbReference type="HOGENOM" id="CLU_2786435_0_0_9"/>